<dbReference type="Proteomes" id="UP000268192">
    <property type="component" value="Chromosome"/>
</dbReference>
<dbReference type="InterPro" id="IPR004360">
    <property type="entry name" value="Glyas_Fos-R_dOase_dom"/>
</dbReference>
<evidence type="ECO:0000259" key="1">
    <source>
        <dbReference type="PROSITE" id="PS51819"/>
    </source>
</evidence>
<dbReference type="OrthoDB" id="9803142at2"/>
<dbReference type="PROSITE" id="PS51819">
    <property type="entry name" value="VOC"/>
    <property type="match status" value="2"/>
</dbReference>
<dbReference type="InterPro" id="IPR037523">
    <property type="entry name" value="VOC_core"/>
</dbReference>
<dbReference type="Gene3D" id="3.10.180.10">
    <property type="entry name" value="2,3-Dihydroxybiphenyl 1,2-Dioxygenase, domain 1"/>
    <property type="match status" value="2"/>
</dbReference>
<dbReference type="AlphaFoldDB" id="A0A3S9B8J9"/>
<feature type="domain" description="VOC" evidence="1">
    <location>
        <begin position="6"/>
        <end position="119"/>
    </location>
</feature>
<proteinExistence type="predicted"/>
<keyword evidence="2" id="KW-0223">Dioxygenase</keyword>
<dbReference type="SUPFAM" id="SSF54593">
    <property type="entry name" value="Glyoxalase/Bleomycin resistance protein/Dihydroxybiphenyl dioxygenase"/>
    <property type="match status" value="1"/>
</dbReference>
<evidence type="ECO:0000313" key="2">
    <source>
        <dbReference type="EMBL" id="AZN73338.1"/>
    </source>
</evidence>
<dbReference type="CDD" id="cd08361">
    <property type="entry name" value="PpCmtC_N"/>
    <property type="match status" value="1"/>
</dbReference>
<name>A0A3S9B8J9_9HYPH</name>
<keyword evidence="3" id="KW-1185">Reference proteome</keyword>
<dbReference type="RefSeq" id="WP_126012157.1">
    <property type="nucleotide sequence ID" value="NZ_CP032509.1"/>
</dbReference>
<dbReference type="KEGG" id="abaw:D5400_20425"/>
<reference evidence="2 3" key="1">
    <citation type="submission" date="2018-09" db="EMBL/GenBank/DDBJ databases">
        <title>Marinorhizobium profundi gen. nov., sp. nov., isolated from a deep-sea sediment sample from the New Britain Trench and proposal of Marinorhizobiaceae fam. nov. in the order Rhizobiales of the class Alphaproteobacteria.</title>
        <authorList>
            <person name="Cao J."/>
        </authorList>
    </citation>
    <scope>NUCLEOTIDE SEQUENCE [LARGE SCALE GENOMIC DNA]</scope>
    <source>
        <strain evidence="2 3">WS11</strain>
    </source>
</reference>
<dbReference type="InterPro" id="IPR029068">
    <property type="entry name" value="Glyas_Bleomycin-R_OHBP_Dase"/>
</dbReference>
<feature type="domain" description="VOC" evidence="1">
    <location>
        <begin position="137"/>
        <end position="249"/>
    </location>
</feature>
<dbReference type="Pfam" id="PF00903">
    <property type="entry name" value="Glyoxalase"/>
    <property type="match status" value="2"/>
</dbReference>
<dbReference type="GO" id="GO:0051213">
    <property type="term" value="F:dioxygenase activity"/>
    <property type="evidence" value="ECO:0007669"/>
    <property type="project" value="UniProtKB-KW"/>
</dbReference>
<keyword evidence="2" id="KW-0560">Oxidoreductase</keyword>
<protein>
    <submittedName>
        <fullName evidence="2">Glyoxalase/bleomycin resistance/extradiol dioxygenase family protein</fullName>
    </submittedName>
</protein>
<gene>
    <name evidence="2" type="ORF">D5400_20425</name>
</gene>
<sequence length="284" mass="31994">MIELKDVCYARLGTRDMEGAIAFATGYLGLEIAERTRDAVYLRSDDRGHTLCYFDGDPVDQTVAFEVEDEISLRLAADTLDRLGHPVEQGTASECALRKVKSFVRFRDPTGNQIELAVRPERSGKRYFATRDAGITGFSHIGLYTTDPVRDEQFWTQVCNAKVSDRIGDIPLMRVNEIHHTIALLVSDKAGIQHINHQVQANDDILRSYYFLADRNVEIVFGPGRHPTSGARFLYFKGPDDMVFEYSVGVDAIADEEGHRPRQFGFEPTSLCKWGALPKGSFRR</sequence>
<evidence type="ECO:0000313" key="3">
    <source>
        <dbReference type="Proteomes" id="UP000268192"/>
    </source>
</evidence>
<dbReference type="EMBL" id="CP032509">
    <property type="protein sequence ID" value="AZN73338.1"/>
    <property type="molecule type" value="Genomic_DNA"/>
</dbReference>
<organism evidence="2 3">
    <name type="scientific">Georhizobium profundi</name>
    <dbReference type="NCBI Taxonomy" id="2341112"/>
    <lineage>
        <taxon>Bacteria</taxon>
        <taxon>Pseudomonadati</taxon>
        <taxon>Pseudomonadota</taxon>
        <taxon>Alphaproteobacteria</taxon>
        <taxon>Hyphomicrobiales</taxon>
        <taxon>Rhizobiaceae</taxon>
        <taxon>Georhizobium</taxon>
    </lineage>
</organism>
<accession>A0A3S9B8J9</accession>